<gene>
    <name evidence="1" type="ORF">LshimejAT787_2200710</name>
</gene>
<dbReference type="Gene3D" id="3.60.130.30">
    <property type="match status" value="1"/>
</dbReference>
<evidence type="ECO:0000313" key="1">
    <source>
        <dbReference type="EMBL" id="GLB45408.1"/>
    </source>
</evidence>
<evidence type="ECO:0000313" key="2">
    <source>
        <dbReference type="Proteomes" id="UP001063166"/>
    </source>
</evidence>
<organism evidence="1 2">
    <name type="scientific">Lyophyllum shimeji</name>
    <name type="common">Hon-shimeji</name>
    <name type="synonym">Tricholoma shimeji</name>
    <dbReference type="NCBI Taxonomy" id="47721"/>
    <lineage>
        <taxon>Eukaryota</taxon>
        <taxon>Fungi</taxon>
        <taxon>Dikarya</taxon>
        <taxon>Basidiomycota</taxon>
        <taxon>Agaricomycotina</taxon>
        <taxon>Agaricomycetes</taxon>
        <taxon>Agaricomycetidae</taxon>
        <taxon>Agaricales</taxon>
        <taxon>Tricholomatineae</taxon>
        <taxon>Lyophyllaceae</taxon>
        <taxon>Lyophyllum</taxon>
    </lineage>
</organism>
<proteinExistence type="predicted"/>
<name>A0A9P3Q1I3_LYOSH</name>
<dbReference type="AlphaFoldDB" id="A0A9P3Q1I3"/>
<sequence>MSFLHCAERLVPDTEAILPNCPFDLHVCLTRDGIKRSQEGDPYDSDADANDDLKVDLGRHVPLASTADPQPAEWAHLKPKERRRRLTRRERRAEDSNPIKRVARKRRSEATPIRTDLNTSAIPVASSGWVAIPRPGPSGLGHDVTWLIGVLGMKLINWDGRAAHPLLDAAGRVVAVLAGRPRDRGWDETIVAAEREIRRARLQTSAAGKSNRRGKFSSLATGISFGGGQKKPGNLRHTEPTRVFFAISAITYYRSTLDALLKHDPSLHRNFLGSVFAACTYNFGPATVTKPHLDRANLAWGWCVITALGRFNPDLGGHLILWDMGLVIRFPPGSTILIPSAILTHSNVPIADGEERFSFTQYSSGHLFRYVDNGFKTDKAFEVQATDEQLRRRDESRGTRWVEGISMFSKLSDLSDFST</sequence>
<dbReference type="OrthoDB" id="3202607at2759"/>
<protein>
    <submittedName>
        <fullName evidence="1">Uncharacterized protein</fullName>
    </submittedName>
</protein>
<keyword evidence="2" id="KW-1185">Reference proteome</keyword>
<comment type="caution">
    <text evidence="1">The sequence shown here is derived from an EMBL/GenBank/DDBJ whole genome shotgun (WGS) entry which is preliminary data.</text>
</comment>
<accession>A0A9P3Q1I3</accession>
<dbReference type="Proteomes" id="UP001063166">
    <property type="component" value="Unassembled WGS sequence"/>
</dbReference>
<dbReference type="EMBL" id="BRPK01000022">
    <property type="protein sequence ID" value="GLB45408.1"/>
    <property type="molecule type" value="Genomic_DNA"/>
</dbReference>
<reference evidence="1" key="1">
    <citation type="submission" date="2022-07" db="EMBL/GenBank/DDBJ databases">
        <title>The genome of Lyophyllum shimeji provides insight into the initial evolution of ectomycorrhizal fungal genome.</title>
        <authorList>
            <person name="Kobayashi Y."/>
            <person name="Shibata T."/>
            <person name="Hirakawa H."/>
            <person name="Shigenobu S."/>
            <person name="Nishiyama T."/>
            <person name="Yamada A."/>
            <person name="Hasebe M."/>
            <person name="Kawaguchi M."/>
        </authorList>
    </citation>
    <scope>NUCLEOTIDE SEQUENCE</scope>
    <source>
        <strain evidence="1">AT787</strain>
    </source>
</reference>